<dbReference type="VEuPathDB" id="FungiDB:ASPGLDRAFT_1108691"/>
<keyword evidence="3" id="KW-1185">Reference proteome</keyword>
<protein>
    <submittedName>
        <fullName evidence="2">Uncharacterized protein</fullName>
    </submittedName>
</protein>
<evidence type="ECO:0000313" key="3">
    <source>
        <dbReference type="Proteomes" id="UP000184300"/>
    </source>
</evidence>
<dbReference type="EMBL" id="KV878891">
    <property type="protein sequence ID" value="OJJ86948.1"/>
    <property type="molecule type" value="Genomic_DNA"/>
</dbReference>
<dbReference type="RefSeq" id="XP_022403637.1">
    <property type="nucleotide sequence ID" value="XM_022539576.1"/>
</dbReference>
<organism evidence="2 3">
    <name type="scientific">Aspergillus glaucus CBS 516.65</name>
    <dbReference type="NCBI Taxonomy" id="1160497"/>
    <lineage>
        <taxon>Eukaryota</taxon>
        <taxon>Fungi</taxon>
        <taxon>Dikarya</taxon>
        <taxon>Ascomycota</taxon>
        <taxon>Pezizomycotina</taxon>
        <taxon>Eurotiomycetes</taxon>
        <taxon>Eurotiomycetidae</taxon>
        <taxon>Eurotiales</taxon>
        <taxon>Aspergillaceae</taxon>
        <taxon>Aspergillus</taxon>
        <taxon>Aspergillus subgen. Aspergillus</taxon>
    </lineage>
</organism>
<name>A0A1L9VSP3_ASPGL</name>
<dbReference type="GeneID" id="34455837"/>
<evidence type="ECO:0000256" key="1">
    <source>
        <dbReference type="SAM" id="MobiDB-lite"/>
    </source>
</evidence>
<evidence type="ECO:0000313" key="2">
    <source>
        <dbReference type="EMBL" id="OJJ86948.1"/>
    </source>
</evidence>
<dbReference type="AlphaFoldDB" id="A0A1L9VSP3"/>
<feature type="region of interest" description="Disordered" evidence="1">
    <location>
        <begin position="184"/>
        <end position="207"/>
    </location>
</feature>
<accession>A0A1L9VSP3</accession>
<proteinExistence type="predicted"/>
<feature type="compositionally biased region" description="Basic and acidic residues" evidence="1">
    <location>
        <begin position="197"/>
        <end position="207"/>
    </location>
</feature>
<sequence>MSMLEQEEGDLPADRLEPEGEDWPMDEPEGQALPTDEPGADGFQGSYYLDQFVCWFCLPSVRHISIWLRDNASIEGLGNKKLNLPQLQTPILARSTASAQSIASLLTQTQSLKSLHLGLAYDWHTQTVLEGSEFIAQALESISETIENFSMELEYYPRLNGSPHDDENKTHLLVPFHGILKKIPTPPNSLDTNARPSRLELRLRQSR</sequence>
<dbReference type="OrthoDB" id="4191831at2759"/>
<reference evidence="3" key="1">
    <citation type="journal article" date="2017" name="Genome Biol.">
        <title>Comparative genomics reveals high biological diversity and specific adaptations in the industrially and medically important fungal genus Aspergillus.</title>
        <authorList>
            <person name="de Vries R.P."/>
            <person name="Riley R."/>
            <person name="Wiebenga A."/>
            <person name="Aguilar-Osorio G."/>
            <person name="Amillis S."/>
            <person name="Uchima C.A."/>
            <person name="Anderluh G."/>
            <person name="Asadollahi M."/>
            <person name="Askin M."/>
            <person name="Barry K."/>
            <person name="Battaglia E."/>
            <person name="Bayram O."/>
            <person name="Benocci T."/>
            <person name="Braus-Stromeyer S.A."/>
            <person name="Caldana C."/>
            <person name="Canovas D."/>
            <person name="Cerqueira G.C."/>
            <person name="Chen F."/>
            <person name="Chen W."/>
            <person name="Choi C."/>
            <person name="Clum A."/>
            <person name="Dos Santos R.A."/>
            <person name="Damasio A.R."/>
            <person name="Diallinas G."/>
            <person name="Emri T."/>
            <person name="Fekete E."/>
            <person name="Flipphi M."/>
            <person name="Freyberg S."/>
            <person name="Gallo A."/>
            <person name="Gournas C."/>
            <person name="Habgood R."/>
            <person name="Hainaut M."/>
            <person name="Harispe M.L."/>
            <person name="Henrissat B."/>
            <person name="Hilden K.S."/>
            <person name="Hope R."/>
            <person name="Hossain A."/>
            <person name="Karabika E."/>
            <person name="Karaffa L."/>
            <person name="Karanyi Z."/>
            <person name="Krasevec N."/>
            <person name="Kuo A."/>
            <person name="Kusch H."/>
            <person name="LaButti K."/>
            <person name="Lagendijk E.L."/>
            <person name="Lapidus A."/>
            <person name="Levasseur A."/>
            <person name="Lindquist E."/>
            <person name="Lipzen A."/>
            <person name="Logrieco A.F."/>
            <person name="MacCabe A."/>
            <person name="Maekelae M.R."/>
            <person name="Malavazi I."/>
            <person name="Melin P."/>
            <person name="Meyer V."/>
            <person name="Mielnichuk N."/>
            <person name="Miskei M."/>
            <person name="Molnar A.P."/>
            <person name="Mule G."/>
            <person name="Ngan C.Y."/>
            <person name="Orejas M."/>
            <person name="Orosz E."/>
            <person name="Ouedraogo J.P."/>
            <person name="Overkamp K.M."/>
            <person name="Park H.-S."/>
            <person name="Perrone G."/>
            <person name="Piumi F."/>
            <person name="Punt P.J."/>
            <person name="Ram A.F."/>
            <person name="Ramon A."/>
            <person name="Rauscher S."/>
            <person name="Record E."/>
            <person name="Riano-Pachon D.M."/>
            <person name="Robert V."/>
            <person name="Roehrig J."/>
            <person name="Ruller R."/>
            <person name="Salamov A."/>
            <person name="Salih N.S."/>
            <person name="Samson R.A."/>
            <person name="Sandor E."/>
            <person name="Sanguinetti M."/>
            <person name="Schuetze T."/>
            <person name="Sepcic K."/>
            <person name="Shelest E."/>
            <person name="Sherlock G."/>
            <person name="Sophianopoulou V."/>
            <person name="Squina F.M."/>
            <person name="Sun H."/>
            <person name="Susca A."/>
            <person name="Todd R.B."/>
            <person name="Tsang A."/>
            <person name="Unkles S.E."/>
            <person name="van de Wiele N."/>
            <person name="van Rossen-Uffink D."/>
            <person name="Oliveira J.V."/>
            <person name="Vesth T.C."/>
            <person name="Visser J."/>
            <person name="Yu J.-H."/>
            <person name="Zhou M."/>
            <person name="Andersen M.R."/>
            <person name="Archer D.B."/>
            <person name="Baker S.E."/>
            <person name="Benoit I."/>
            <person name="Brakhage A.A."/>
            <person name="Braus G.H."/>
            <person name="Fischer R."/>
            <person name="Frisvad J.C."/>
            <person name="Goldman G.H."/>
            <person name="Houbraken J."/>
            <person name="Oakley B."/>
            <person name="Pocsi I."/>
            <person name="Scazzocchio C."/>
            <person name="Seiboth B."/>
            <person name="vanKuyk P.A."/>
            <person name="Wortman J."/>
            <person name="Dyer P.S."/>
            <person name="Grigoriev I.V."/>
        </authorList>
    </citation>
    <scope>NUCLEOTIDE SEQUENCE [LARGE SCALE GENOMIC DNA]</scope>
    <source>
        <strain evidence="3">CBS 516.65</strain>
    </source>
</reference>
<dbReference type="Proteomes" id="UP000184300">
    <property type="component" value="Unassembled WGS sequence"/>
</dbReference>
<feature type="compositionally biased region" description="Acidic residues" evidence="1">
    <location>
        <begin position="19"/>
        <end position="29"/>
    </location>
</feature>
<feature type="compositionally biased region" description="Acidic residues" evidence="1">
    <location>
        <begin position="1"/>
        <end position="11"/>
    </location>
</feature>
<gene>
    <name evidence="2" type="ORF">ASPGLDRAFT_1108691</name>
</gene>
<feature type="region of interest" description="Disordered" evidence="1">
    <location>
        <begin position="1"/>
        <end position="39"/>
    </location>
</feature>